<feature type="repeat" description="ANK" evidence="3">
    <location>
        <begin position="612"/>
        <end position="644"/>
    </location>
</feature>
<dbReference type="PROSITE" id="PS50088">
    <property type="entry name" value="ANK_REPEAT"/>
    <property type="match status" value="4"/>
</dbReference>
<dbReference type="PROSITE" id="PS50297">
    <property type="entry name" value="ANK_REP_REGION"/>
    <property type="match status" value="2"/>
</dbReference>
<proteinExistence type="predicted"/>
<dbReference type="EMBL" id="CAXAMM010043648">
    <property type="protein sequence ID" value="CAK9111083.1"/>
    <property type="molecule type" value="Genomic_DNA"/>
</dbReference>
<dbReference type="InterPro" id="IPR051165">
    <property type="entry name" value="Multifunctional_ANK_Repeat"/>
</dbReference>
<dbReference type="PANTHER" id="PTHR24123:SF33">
    <property type="entry name" value="PROTEIN HOS4"/>
    <property type="match status" value="1"/>
</dbReference>
<feature type="repeat" description="ANK" evidence="3">
    <location>
        <begin position="759"/>
        <end position="791"/>
    </location>
</feature>
<dbReference type="SMART" id="SM00248">
    <property type="entry name" value="ANK"/>
    <property type="match status" value="12"/>
</dbReference>
<feature type="compositionally biased region" description="Acidic residues" evidence="4">
    <location>
        <begin position="949"/>
        <end position="958"/>
    </location>
</feature>
<keyword evidence="2 3" id="KW-0040">ANK repeat</keyword>
<name>A0ABP0SFB4_9DINO</name>
<evidence type="ECO:0000313" key="5">
    <source>
        <dbReference type="EMBL" id="CAK9111083.1"/>
    </source>
</evidence>
<dbReference type="Gene3D" id="1.25.40.20">
    <property type="entry name" value="Ankyrin repeat-containing domain"/>
    <property type="match status" value="4"/>
</dbReference>
<dbReference type="CDD" id="cd00821">
    <property type="entry name" value="PH"/>
    <property type="match status" value="1"/>
</dbReference>
<dbReference type="PANTHER" id="PTHR24123">
    <property type="entry name" value="ANKYRIN REPEAT-CONTAINING"/>
    <property type="match status" value="1"/>
</dbReference>
<gene>
    <name evidence="5" type="ORF">SCF082_LOCUS51579</name>
</gene>
<organism evidence="5 6">
    <name type="scientific">Durusdinium trenchii</name>
    <dbReference type="NCBI Taxonomy" id="1381693"/>
    <lineage>
        <taxon>Eukaryota</taxon>
        <taxon>Sar</taxon>
        <taxon>Alveolata</taxon>
        <taxon>Dinophyceae</taxon>
        <taxon>Suessiales</taxon>
        <taxon>Symbiodiniaceae</taxon>
        <taxon>Durusdinium</taxon>
    </lineage>
</organism>
<keyword evidence="1" id="KW-0677">Repeat</keyword>
<evidence type="ECO:0000256" key="1">
    <source>
        <dbReference type="ARBA" id="ARBA00022737"/>
    </source>
</evidence>
<evidence type="ECO:0000256" key="3">
    <source>
        <dbReference type="PROSITE-ProRule" id="PRU00023"/>
    </source>
</evidence>
<dbReference type="Gene3D" id="2.30.29.30">
    <property type="entry name" value="Pleckstrin-homology domain (PH domain)/Phosphotyrosine-binding domain (PTB)"/>
    <property type="match status" value="1"/>
</dbReference>
<dbReference type="Pfam" id="PF12796">
    <property type="entry name" value="Ank_2"/>
    <property type="match status" value="2"/>
</dbReference>
<evidence type="ECO:0000256" key="4">
    <source>
        <dbReference type="SAM" id="MobiDB-lite"/>
    </source>
</evidence>
<reference evidence="5 6" key="1">
    <citation type="submission" date="2024-02" db="EMBL/GenBank/DDBJ databases">
        <authorList>
            <person name="Chen Y."/>
            <person name="Shah S."/>
            <person name="Dougan E. K."/>
            <person name="Thang M."/>
            <person name="Chan C."/>
        </authorList>
    </citation>
    <scope>NUCLEOTIDE SEQUENCE [LARGE SCALE GENOMIC DNA]</scope>
</reference>
<evidence type="ECO:0000313" key="6">
    <source>
        <dbReference type="Proteomes" id="UP001642464"/>
    </source>
</evidence>
<feature type="region of interest" description="Disordered" evidence="4">
    <location>
        <begin position="891"/>
        <end position="958"/>
    </location>
</feature>
<dbReference type="InterPro" id="IPR011993">
    <property type="entry name" value="PH-like_dom_sf"/>
</dbReference>
<dbReference type="InterPro" id="IPR036770">
    <property type="entry name" value="Ankyrin_rpt-contain_sf"/>
</dbReference>
<keyword evidence="6" id="KW-1185">Reference proteome</keyword>
<dbReference type="Proteomes" id="UP001642464">
    <property type="component" value="Unassembled WGS sequence"/>
</dbReference>
<dbReference type="SUPFAM" id="SSF48403">
    <property type="entry name" value="Ankyrin repeat"/>
    <property type="match status" value="3"/>
</dbReference>
<sequence length="958" mass="103252">MLQKAQATLAREVRGAAGGAATLDEQGVERVLAQVYQGAAGCGAEALQGRELDKAADGSDRSNGSSSAAPTTTVDALVAWLQTSKVGPVCARVRGVEQGEEDAYQVLKYVAPIPDKIGSAPVKLLVPDDEASALAGGASESRKLLRPCGAQVWKLKSNWIKNWKKQFISVDQNGFVYSKQQSGQSQTLISLDKIVAVCPATPDDVGPKVKLKPQSFVMRTRDGRVHVFAVEGGHGPSSAAEWCRVIASYVLVHATQGNMSDERVAQFCEFGADVNMALDEGRRYPPLALALINGSRGLAEYLLRRGADPSCLLRWSFLMVDKVVKAVDVLNLLIATKKDLNVVGDDPHEWTLLHFLAYEGDLESVRRLIARVDVPTIRAVNTLGDCSLMLALKRHGRNPPDAIEKMCVALARSSDVERRDKWNDTVLHLAIKQGHLVLAKRVVELGARIETCDSHGDTSIHVAVKTGAFALAKWMVQRLHRDQRDAVLNIKDKLHGDTVFVLAIKLGQEELASFFLQHGADGAIPSDQWDLVSSCAKDSPLQVAVKMGMKSLPVLMVSQYCVERDLVALDTKGVPVLILALRRGLTDLLETLIDATQRLGTTSFLDVVTGRDGDSGLIVALERGMLLFACTLVDAGASVNLQNNQGWNVLHMCVDRMAGSSPSYRALVLDILRGLLVDHAADARLQCQSSNAETCLHMAVRGAVPEAVDLLLEHDATLADTCDSLGNSALNLAVIAGNQELVDLLVRKGRANVDIVNAEENSPLHLAVQSGSVDIVVGLLAEGAYPGVWDKAGMCPIHVAARADSDRIVAAFAKHCKMPGHLNLRTEDGHTAAMLCLLHGSQRSLHVLVDCDIDVNAKLPNSRKSLFHLAAADGIDLSRVSAIERRFMGSWDNDRSGQSVQSDPVADASSKGPEEGEEDDQRGPASVEQEEEETGDKDVDIDIQNLEYGDNDDDGIEG</sequence>
<feature type="repeat" description="ANK" evidence="3">
    <location>
        <begin position="422"/>
        <end position="454"/>
    </location>
</feature>
<feature type="repeat" description="ANK" evidence="3">
    <location>
        <begin position="725"/>
        <end position="749"/>
    </location>
</feature>
<comment type="caution">
    <text evidence="5">The sequence shown here is derived from an EMBL/GenBank/DDBJ whole genome shotgun (WGS) entry which is preliminary data.</text>
</comment>
<evidence type="ECO:0000256" key="2">
    <source>
        <dbReference type="ARBA" id="ARBA00023043"/>
    </source>
</evidence>
<feature type="compositionally biased region" description="Acidic residues" evidence="4">
    <location>
        <begin position="928"/>
        <end position="941"/>
    </location>
</feature>
<accession>A0ABP0SFB4</accession>
<dbReference type="SUPFAM" id="SSF50729">
    <property type="entry name" value="PH domain-like"/>
    <property type="match status" value="1"/>
</dbReference>
<feature type="non-terminal residue" evidence="5">
    <location>
        <position position="958"/>
    </location>
</feature>
<dbReference type="InterPro" id="IPR002110">
    <property type="entry name" value="Ankyrin_rpt"/>
</dbReference>
<protein>
    <submittedName>
        <fullName evidence="5">Ankyrin-3 (ANK-3) (Ankyrin-G)</fullName>
    </submittedName>
</protein>